<protein>
    <submittedName>
        <fullName evidence="2">DNA-binding LacI/PurR family transcriptional regulator</fullName>
    </submittedName>
</protein>
<name>A0A839TTU8_9BACL</name>
<dbReference type="AlphaFoldDB" id="A0A839TTU8"/>
<comment type="caution">
    <text evidence="2">The sequence shown here is derived from an EMBL/GenBank/DDBJ whole genome shotgun (WGS) entry which is preliminary data.</text>
</comment>
<dbReference type="RefSeq" id="WP_246426595.1">
    <property type="nucleotide sequence ID" value="NZ_JACHXJ010000002.1"/>
</dbReference>
<dbReference type="Proteomes" id="UP000517523">
    <property type="component" value="Unassembled WGS sequence"/>
</dbReference>
<dbReference type="CDD" id="cd01392">
    <property type="entry name" value="HTH_LacI"/>
    <property type="match status" value="1"/>
</dbReference>
<reference evidence="2 3" key="1">
    <citation type="submission" date="2020-08" db="EMBL/GenBank/DDBJ databases">
        <title>Genomic Encyclopedia of Type Strains, Phase III (KMG-III): the genomes of soil and plant-associated and newly described type strains.</title>
        <authorList>
            <person name="Whitman W."/>
        </authorList>
    </citation>
    <scope>NUCLEOTIDE SEQUENCE [LARGE SCALE GENOMIC DNA]</scope>
    <source>
        <strain evidence="2 3">CECT 5831</strain>
    </source>
</reference>
<feature type="domain" description="HTH lacI-type" evidence="1">
    <location>
        <begin position="5"/>
        <end position="45"/>
    </location>
</feature>
<gene>
    <name evidence="2" type="ORF">FHS19_003363</name>
</gene>
<dbReference type="Gene3D" id="1.10.260.40">
    <property type="entry name" value="lambda repressor-like DNA-binding domains"/>
    <property type="match status" value="1"/>
</dbReference>
<evidence type="ECO:0000313" key="2">
    <source>
        <dbReference type="EMBL" id="MBB3128709.1"/>
    </source>
</evidence>
<accession>A0A839TTU8</accession>
<dbReference type="GO" id="GO:0006355">
    <property type="term" value="P:regulation of DNA-templated transcription"/>
    <property type="evidence" value="ECO:0007669"/>
    <property type="project" value="InterPro"/>
</dbReference>
<dbReference type="GO" id="GO:0003677">
    <property type="term" value="F:DNA binding"/>
    <property type="evidence" value="ECO:0007669"/>
    <property type="project" value="UniProtKB-KW"/>
</dbReference>
<dbReference type="InterPro" id="IPR010982">
    <property type="entry name" value="Lambda_DNA-bd_dom_sf"/>
</dbReference>
<dbReference type="Pfam" id="PF00356">
    <property type="entry name" value="LacI"/>
    <property type="match status" value="1"/>
</dbReference>
<evidence type="ECO:0000313" key="3">
    <source>
        <dbReference type="Proteomes" id="UP000517523"/>
    </source>
</evidence>
<dbReference type="InterPro" id="IPR000843">
    <property type="entry name" value="HTH_LacI"/>
</dbReference>
<evidence type="ECO:0000259" key="1">
    <source>
        <dbReference type="Pfam" id="PF00356"/>
    </source>
</evidence>
<dbReference type="EMBL" id="JACHXJ010000002">
    <property type="protein sequence ID" value="MBB3128709.1"/>
    <property type="molecule type" value="Genomic_DNA"/>
</dbReference>
<proteinExistence type="predicted"/>
<dbReference type="SUPFAM" id="SSF47413">
    <property type="entry name" value="lambda repressor-like DNA-binding domains"/>
    <property type="match status" value="1"/>
</dbReference>
<organism evidence="2 3">
    <name type="scientific">Paenibacillus rhizosphaerae</name>
    <dbReference type="NCBI Taxonomy" id="297318"/>
    <lineage>
        <taxon>Bacteria</taxon>
        <taxon>Bacillati</taxon>
        <taxon>Bacillota</taxon>
        <taxon>Bacilli</taxon>
        <taxon>Bacillales</taxon>
        <taxon>Paenibacillaceae</taxon>
        <taxon>Paenibacillus</taxon>
    </lineage>
</organism>
<keyword evidence="2" id="KW-0238">DNA-binding</keyword>
<sequence>MDKHTIYHIAERVGVLPSTVSRALSGRGYCGAKTKSKIIAATKELKRK</sequence>